<protein>
    <submittedName>
        <fullName evidence="3">Multidrug efflux pump subunit AcrA (Membrane-fusion protein)</fullName>
    </submittedName>
</protein>
<feature type="region of interest" description="Disordered" evidence="1">
    <location>
        <begin position="36"/>
        <end position="112"/>
    </location>
</feature>
<dbReference type="EMBL" id="LK022848">
    <property type="protein sequence ID" value="CDR09705.1"/>
    <property type="molecule type" value="Genomic_DNA"/>
</dbReference>
<evidence type="ECO:0000256" key="1">
    <source>
        <dbReference type="SAM" id="MobiDB-lite"/>
    </source>
</evidence>
<evidence type="ECO:0000313" key="3">
    <source>
        <dbReference type="EMBL" id="MBP2061477.1"/>
    </source>
</evidence>
<dbReference type="HOGENOM" id="CLU_2144450_0_0_11"/>
<proteinExistence type="predicted"/>
<feature type="compositionally biased region" description="Pro residues" evidence="1">
    <location>
        <begin position="58"/>
        <end position="105"/>
    </location>
</feature>
<reference evidence="2" key="1">
    <citation type="submission" date="2014-05" db="EMBL/GenBank/DDBJ databases">
        <authorList>
            <person name="Horn Fabian"/>
        </authorList>
    </citation>
    <scope>NUCLEOTIDE SEQUENCE</scope>
</reference>
<accession>A0A060ZUD3</accession>
<evidence type="ECO:0000313" key="2">
    <source>
        <dbReference type="EMBL" id="CDR09705.1"/>
    </source>
</evidence>
<reference evidence="3 4" key="2">
    <citation type="submission" date="2021-03" db="EMBL/GenBank/DDBJ databases">
        <title>Genomic Encyclopedia of Type Strains, Phase IV (KMG-IV): sequencing the most valuable type-strain genomes for metagenomic binning, comparative biology and taxonomic classification.</title>
        <authorList>
            <person name="Goeker M."/>
        </authorList>
    </citation>
    <scope>NUCLEOTIDE SEQUENCE [LARGE SCALE GENOMIC DNA]</scope>
    <source>
        <strain evidence="3 4">DSM 41954</strain>
    </source>
</reference>
<dbReference type="RefSeq" id="WP_044574988.1">
    <property type="nucleotide sequence ID" value="NZ_BAABDR010000045.1"/>
</dbReference>
<evidence type="ECO:0000313" key="4">
    <source>
        <dbReference type="Proteomes" id="UP000756710"/>
    </source>
</evidence>
<organism evidence="2">
    <name type="scientific">Streptomyces iranensis</name>
    <dbReference type="NCBI Taxonomy" id="576784"/>
    <lineage>
        <taxon>Bacteria</taxon>
        <taxon>Bacillati</taxon>
        <taxon>Actinomycetota</taxon>
        <taxon>Actinomycetes</taxon>
        <taxon>Kitasatosporales</taxon>
        <taxon>Streptomycetaceae</taxon>
        <taxon>Streptomyces</taxon>
        <taxon>Streptomyces violaceusniger group</taxon>
    </lineage>
</organism>
<dbReference type="GeneID" id="32471315"/>
<name>A0A060ZUD3_9ACTN</name>
<gene>
    <name evidence="3" type="ORF">J2Z30_002486</name>
    <name evidence="2" type="ORF">SIRAN6306</name>
</gene>
<sequence>MQHVRAKKPNRRLRPWILGSAAGIALIVGGGIAAQAATGDQSGPAKPVPVATSKPEPTKPAPTEPPTSVPEPTKPAPTEPPTSAPEPTKPAPTEPPTSAPEPTKPAPTKAGR</sequence>
<dbReference type="Proteomes" id="UP000756710">
    <property type="component" value="Unassembled WGS sequence"/>
</dbReference>
<dbReference type="AlphaFoldDB" id="A0A060ZUD3"/>
<keyword evidence="4" id="KW-1185">Reference proteome</keyword>
<dbReference type="EMBL" id="JAGGLR010000006">
    <property type="protein sequence ID" value="MBP2061477.1"/>
    <property type="molecule type" value="Genomic_DNA"/>
</dbReference>